<evidence type="ECO:0000313" key="2">
    <source>
        <dbReference type="Proteomes" id="UP001519535"/>
    </source>
</evidence>
<organism evidence="1 2">
    <name type="scientific">Mycolicibacter acidiphilus</name>
    <dbReference type="NCBI Taxonomy" id="2835306"/>
    <lineage>
        <taxon>Bacteria</taxon>
        <taxon>Bacillati</taxon>
        <taxon>Actinomycetota</taxon>
        <taxon>Actinomycetes</taxon>
        <taxon>Mycobacteriales</taxon>
        <taxon>Mycobacteriaceae</taxon>
        <taxon>Mycolicibacter</taxon>
    </lineage>
</organism>
<accession>A0ABS5RKW5</accession>
<reference evidence="1 2" key="1">
    <citation type="submission" date="2021-05" db="EMBL/GenBank/DDBJ databases">
        <title>Mycobacterium acidophilum sp. nov., an extremely acid-tolerant member of the genus Mycobacterium.</title>
        <authorList>
            <person name="Xia J."/>
        </authorList>
    </citation>
    <scope>NUCLEOTIDE SEQUENCE [LARGE SCALE GENOMIC DNA]</scope>
    <source>
        <strain evidence="1 2">M1</strain>
    </source>
</reference>
<keyword evidence="1" id="KW-0378">Hydrolase</keyword>
<dbReference type="EMBL" id="JAHCLR010000033">
    <property type="protein sequence ID" value="MBS9534905.1"/>
    <property type="molecule type" value="Genomic_DNA"/>
</dbReference>
<dbReference type="Proteomes" id="UP001519535">
    <property type="component" value="Unassembled WGS sequence"/>
</dbReference>
<evidence type="ECO:0000313" key="1">
    <source>
        <dbReference type="EMBL" id="MBS9534905.1"/>
    </source>
</evidence>
<proteinExistence type="predicted"/>
<dbReference type="GO" id="GO:0004519">
    <property type="term" value="F:endonuclease activity"/>
    <property type="evidence" value="ECO:0007669"/>
    <property type="project" value="UniProtKB-KW"/>
</dbReference>
<keyword evidence="2" id="KW-1185">Reference proteome</keyword>
<gene>
    <name evidence="1" type="ORF">KIH27_15030</name>
</gene>
<keyword evidence="1" id="KW-0255">Endonuclease</keyword>
<comment type="caution">
    <text evidence="1">The sequence shown here is derived from an EMBL/GenBank/DDBJ whole genome shotgun (WGS) entry which is preliminary data.</text>
</comment>
<name>A0ABS5RKW5_9MYCO</name>
<feature type="non-terminal residue" evidence="1">
    <location>
        <position position="95"/>
    </location>
</feature>
<keyword evidence="1" id="KW-0540">Nuclease</keyword>
<sequence length="95" mass="10118">MGRDAFADRETVLACLAAITDASARLAQCSFDALSTAELVEVLAQRDTLAWQAPVIDHRILARLAVEGHEGALGACSLVKGLAERLRISGSEARR</sequence>
<protein>
    <submittedName>
        <fullName evidence="1">HNH endonuclease</fullName>
    </submittedName>
</protein>